<proteinExistence type="predicted"/>
<feature type="region of interest" description="Disordered" evidence="1">
    <location>
        <begin position="328"/>
        <end position="357"/>
    </location>
</feature>
<feature type="region of interest" description="Disordered" evidence="1">
    <location>
        <begin position="238"/>
        <end position="295"/>
    </location>
</feature>
<protein>
    <submittedName>
        <fullName evidence="2">Uncharacterized protein</fullName>
    </submittedName>
</protein>
<organism evidence="2 3">
    <name type="scientific">Paralvinella palmiformis</name>
    <dbReference type="NCBI Taxonomy" id="53620"/>
    <lineage>
        <taxon>Eukaryota</taxon>
        <taxon>Metazoa</taxon>
        <taxon>Spiralia</taxon>
        <taxon>Lophotrochozoa</taxon>
        <taxon>Annelida</taxon>
        <taxon>Polychaeta</taxon>
        <taxon>Sedentaria</taxon>
        <taxon>Canalipalpata</taxon>
        <taxon>Terebellida</taxon>
        <taxon>Terebelliformia</taxon>
        <taxon>Alvinellidae</taxon>
        <taxon>Paralvinella</taxon>
    </lineage>
</organism>
<evidence type="ECO:0000313" key="2">
    <source>
        <dbReference type="EMBL" id="KAK2146185.1"/>
    </source>
</evidence>
<feature type="compositionally biased region" description="Low complexity" evidence="1">
    <location>
        <begin position="248"/>
        <end position="269"/>
    </location>
</feature>
<sequence length="478" mass="52912">MFVKECLSTMCPRSISPFNLSYTEQLNIRKTTTFEQYEKLRGHNNNHPQGVTRVSCDQDVSTDKCSPDRDSRDLPHQITSLLQELKSEPSKENCECLAQLMQYLYGLVCITSNQLTEVERLRAQLTEANNKVSTLYAENKRLSHGYHHDKQLEILREQQESLRQERTQLDRLREFDRKERDEERAKIRKEKEDVEKEKAELQSQKEEIQRQKEILQRQMDLFEENKRRLLQQTFEIPRNLSMRERSESPTSRGVSPSSRGSQSSLLDVSSHVRSGSDDVGHGQSPDRVVEPGSGASPLPIHLLSATNEQKLGSVLQQLPLKFAIQGGGAKLPQSQSSPTTTTPSGGGAGKQQSPSGVQQMLPLKLSTSSLSSAASGLSKSATLDGGTRPLMHSQSQRPLASVSRTGSGTRVPPGAASLGTNPGNILPMKLAEKPRPKSASSATNPAISSHHGTPSGDKSHSHKRSSSGTKKEEEVIYF</sequence>
<feature type="region of interest" description="Disordered" evidence="1">
    <location>
        <begin position="177"/>
        <end position="208"/>
    </location>
</feature>
<feature type="region of interest" description="Disordered" evidence="1">
    <location>
        <begin position="376"/>
        <end position="478"/>
    </location>
</feature>
<dbReference type="PANTHER" id="PTHR13944:SF21">
    <property type="entry name" value="CYSTS, ISOFORM C"/>
    <property type="match status" value="1"/>
</dbReference>
<feature type="compositionally biased region" description="Polar residues" evidence="1">
    <location>
        <begin position="392"/>
        <end position="408"/>
    </location>
</feature>
<feature type="compositionally biased region" description="Polar residues" evidence="1">
    <location>
        <begin position="438"/>
        <end position="452"/>
    </location>
</feature>
<feature type="compositionally biased region" description="Low complexity" evidence="1">
    <location>
        <begin position="332"/>
        <end position="343"/>
    </location>
</feature>
<keyword evidence="3" id="KW-1185">Reference proteome</keyword>
<gene>
    <name evidence="2" type="ORF">LSH36_626g04009</name>
</gene>
<evidence type="ECO:0000313" key="3">
    <source>
        <dbReference type="Proteomes" id="UP001208570"/>
    </source>
</evidence>
<feature type="compositionally biased region" description="Basic and acidic residues" evidence="1">
    <location>
        <begin position="469"/>
        <end position="478"/>
    </location>
</feature>
<evidence type="ECO:0000256" key="1">
    <source>
        <dbReference type="SAM" id="MobiDB-lite"/>
    </source>
</evidence>
<reference evidence="2" key="1">
    <citation type="journal article" date="2023" name="Mol. Biol. Evol.">
        <title>Third-Generation Sequencing Reveals the Adaptive Role of the Epigenome in Three Deep-Sea Polychaetes.</title>
        <authorList>
            <person name="Perez M."/>
            <person name="Aroh O."/>
            <person name="Sun Y."/>
            <person name="Lan Y."/>
            <person name="Juniper S.K."/>
            <person name="Young C.R."/>
            <person name="Angers B."/>
            <person name="Qian P.Y."/>
        </authorList>
    </citation>
    <scope>NUCLEOTIDE SEQUENCE</scope>
    <source>
        <strain evidence="2">P08H-3</strain>
    </source>
</reference>
<dbReference type="Proteomes" id="UP001208570">
    <property type="component" value="Unassembled WGS sequence"/>
</dbReference>
<accession>A0AAD9MUR1</accession>
<dbReference type="InterPro" id="IPR051632">
    <property type="entry name" value="Rho_GEF"/>
</dbReference>
<name>A0AAD9MUR1_9ANNE</name>
<dbReference type="EMBL" id="JAODUP010000626">
    <property type="protein sequence ID" value="KAK2146185.1"/>
    <property type="molecule type" value="Genomic_DNA"/>
</dbReference>
<dbReference type="PANTHER" id="PTHR13944">
    <property type="entry name" value="AGAP007712-PA"/>
    <property type="match status" value="1"/>
</dbReference>
<dbReference type="AlphaFoldDB" id="A0AAD9MUR1"/>
<dbReference type="GO" id="GO:0035023">
    <property type="term" value="P:regulation of Rho protein signal transduction"/>
    <property type="evidence" value="ECO:0007669"/>
    <property type="project" value="TreeGrafter"/>
</dbReference>
<comment type="caution">
    <text evidence="2">The sequence shown here is derived from an EMBL/GenBank/DDBJ whole genome shotgun (WGS) entry which is preliminary data.</text>
</comment>